<sequence>MSISHLVANDPEITVSNVIEEVHVLFQTGCTYKRAWNRSKVGIGSSSIYEIYRFYLRHIQANFNKTFKNTELKSLMRQAGTESKRKWYESKYLCAGDIFATNVQMNILGEFSSGLE</sequence>
<proteinExistence type="predicted"/>
<gene>
    <name evidence="1" type="ORF">M9H77_07750</name>
</gene>
<evidence type="ECO:0000313" key="2">
    <source>
        <dbReference type="Proteomes" id="UP001060085"/>
    </source>
</evidence>
<keyword evidence="2" id="KW-1185">Reference proteome</keyword>
<dbReference type="Proteomes" id="UP001060085">
    <property type="component" value="Linkage Group LG02"/>
</dbReference>
<evidence type="ECO:0000313" key="1">
    <source>
        <dbReference type="EMBL" id="KAI5676800.1"/>
    </source>
</evidence>
<reference evidence="2" key="1">
    <citation type="journal article" date="2023" name="Nat. Plants">
        <title>Single-cell RNA sequencing provides a high-resolution roadmap for understanding the multicellular compartmentation of specialized metabolism.</title>
        <authorList>
            <person name="Sun S."/>
            <person name="Shen X."/>
            <person name="Li Y."/>
            <person name="Li Y."/>
            <person name="Wang S."/>
            <person name="Li R."/>
            <person name="Zhang H."/>
            <person name="Shen G."/>
            <person name="Guo B."/>
            <person name="Wei J."/>
            <person name="Xu J."/>
            <person name="St-Pierre B."/>
            <person name="Chen S."/>
            <person name="Sun C."/>
        </authorList>
    </citation>
    <scope>NUCLEOTIDE SEQUENCE [LARGE SCALE GENOMIC DNA]</scope>
</reference>
<accession>A0ACC0BW07</accession>
<comment type="caution">
    <text evidence="1">The sequence shown here is derived from an EMBL/GenBank/DDBJ whole genome shotgun (WGS) entry which is preliminary data.</text>
</comment>
<dbReference type="EMBL" id="CM044702">
    <property type="protein sequence ID" value="KAI5676800.1"/>
    <property type="molecule type" value="Genomic_DNA"/>
</dbReference>
<name>A0ACC0BW07_CATRO</name>
<organism evidence="1 2">
    <name type="scientific">Catharanthus roseus</name>
    <name type="common">Madagascar periwinkle</name>
    <name type="synonym">Vinca rosea</name>
    <dbReference type="NCBI Taxonomy" id="4058"/>
    <lineage>
        <taxon>Eukaryota</taxon>
        <taxon>Viridiplantae</taxon>
        <taxon>Streptophyta</taxon>
        <taxon>Embryophyta</taxon>
        <taxon>Tracheophyta</taxon>
        <taxon>Spermatophyta</taxon>
        <taxon>Magnoliopsida</taxon>
        <taxon>eudicotyledons</taxon>
        <taxon>Gunneridae</taxon>
        <taxon>Pentapetalae</taxon>
        <taxon>asterids</taxon>
        <taxon>lamiids</taxon>
        <taxon>Gentianales</taxon>
        <taxon>Apocynaceae</taxon>
        <taxon>Rauvolfioideae</taxon>
        <taxon>Vinceae</taxon>
        <taxon>Catharanthinae</taxon>
        <taxon>Catharanthus</taxon>
    </lineage>
</organism>
<protein>
    <submittedName>
        <fullName evidence="1">Uncharacterized protein</fullName>
    </submittedName>
</protein>